<sequence length="330" mass="34941">MRPTLPENAPLSHVPALLLALCLLVAPCLLALPTSVLPAEAAGRTPAVPSGLPKGIEALAAYVPNNSCTPGTRPGTTKLAGLLRATYPGLTTGTSRACDGSTTEHSDGRAVDAMLSVRSSTQKADAKALVSWLLATDRAGNRYANARRLGVMYIIYDNKIWASYRSSDGWREYNGCADLSSRSYDTTCHRDHVHISLSWEGAMGSTSFWTRKVAAPRYGSCAYAGLNWAPYDDSPRSTPCPRSTRLTAPSSASAAYKALVPYAGMYMKAGAATGAPVRAVQKALKVPTTGSWDTATRNAVKALQKKNGLTQSGNANTATWRALLAAHAPR</sequence>
<organism evidence="3 4">
    <name type="scientific">Auraticoccus cholistanensis</name>
    <dbReference type="NCBI Taxonomy" id="2656650"/>
    <lineage>
        <taxon>Bacteria</taxon>
        <taxon>Bacillati</taxon>
        <taxon>Actinomycetota</taxon>
        <taxon>Actinomycetes</taxon>
        <taxon>Propionibacteriales</taxon>
        <taxon>Propionibacteriaceae</taxon>
        <taxon>Auraticoccus</taxon>
    </lineage>
</organism>
<dbReference type="AlphaFoldDB" id="A0A6A9V142"/>
<dbReference type="Pfam" id="PF01471">
    <property type="entry name" value="PG_binding_1"/>
    <property type="match status" value="1"/>
</dbReference>
<proteinExistence type="predicted"/>
<dbReference type="InterPro" id="IPR002477">
    <property type="entry name" value="Peptidoglycan-bd-like"/>
</dbReference>
<keyword evidence="4" id="KW-1185">Reference proteome</keyword>
<reference evidence="3 4" key="1">
    <citation type="submission" date="2019-12" db="EMBL/GenBank/DDBJ databases">
        <title>Auraticoccus cholistani sp. nov., an actinomycete isolated from soil of Cholistan desert.</title>
        <authorList>
            <person name="Cheema M.T."/>
        </authorList>
    </citation>
    <scope>NUCLEOTIDE SEQUENCE [LARGE SCALE GENOMIC DNA]</scope>
    <source>
        <strain evidence="3 4">F435</strain>
    </source>
</reference>
<gene>
    <name evidence="3" type="ORF">GC722_10450</name>
</gene>
<dbReference type="InterPro" id="IPR036366">
    <property type="entry name" value="PGBDSf"/>
</dbReference>
<feature type="domain" description="Peptidoglycan binding-like" evidence="1">
    <location>
        <begin position="284"/>
        <end position="323"/>
    </location>
</feature>
<dbReference type="InterPro" id="IPR036365">
    <property type="entry name" value="PGBD-like_sf"/>
</dbReference>
<comment type="caution">
    <text evidence="3">The sequence shown here is derived from an EMBL/GenBank/DDBJ whole genome shotgun (WGS) entry which is preliminary data.</text>
</comment>
<evidence type="ECO:0000259" key="2">
    <source>
        <dbReference type="Pfam" id="PF26571"/>
    </source>
</evidence>
<protein>
    <submittedName>
        <fullName evidence="3">Uncharacterized protein</fullName>
    </submittedName>
</protein>
<dbReference type="EMBL" id="WPCU01000006">
    <property type="protein sequence ID" value="MVA76440.1"/>
    <property type="molecule type" value="Genomic_DNA"/>
</dbReference>
<dbReference type="Pfam" id="PF26571">
    <property type="entry name" value="VldE"/>
    <property type="match status" value="1"/>
</dbReference>
<name>A0A6A9V142_9ACTN</name>
<dbReference type="InterPro" id="IPR058593">
    <property type="entry name" value="ARB_07466-like_C"/>
</dbReference>
<evidence type="ECO:0000313" key="4">
    <source>
        <dbReference type="Proteomes" id="UP000435304"/>
    </source>
</evidence>
<dbReference type="RefSeq" id="WP_156609986.1">
    <property type="nucleotide sequence ID" value="NZ_WPCU01000006.1"/>
</dbReference>
<evidence type="ECO:0000259" key="1">
    <source>
        <dbReference type="Pfam" id="PF01471"/>
    </source>
</evidence>
<accession>A0A6A9V142</accession>
<dbReference type="Proteomes" id="UP000435304">
    <property type="component" value="Unassembled WGS sequence"/>
</dbReference>
<dbReference type="SUPFAM" id="SSF47090">
    <property type="entry name" value="PGBD-like"/>
    <property type="match status" value="1"/>
</dbReference>
<dbReference type="Gene3D" id="1.10.101.10">
    <property type="entry name" value="PGBD-like superfamily/PGBD"/>
    <property type="match status" value="1"/>
</dbReference>
<evidence type="ECO:0000313" key="3">
    <source>
        <dbReference type="EMBL" id="MVA76440.1"/>
    </source>
</evidence>
<feature type="domain" description="ARB-07466-like C-terminal" evidence="2">
    <location>
        <begin position="70"/>
        <end position="176"/>
    </location>
</feature>